<gene>
    <name evidence="3" type="ORF">B9T62_31510</name>
</gene>
<proteinExistence type="predicted"/>
<evidence type="ECO:0000259" key="2">
    <source>
        <dbReference type="Pfam" id="PF07833"/>
    </source>
</evidence>
<protein>
    <recommendedName>
        <fullName evidence="2">Copper amine oxidase-like N-terminal domain-containing protein</fullName>
    </recommendedName>
</protein>
<evidence type="ECO:0000313" key="4">
    <source>
        <dbReference type="Proteomes" id="UP000249890"/>
    </source>
</evidence>
<dbReference type="AlphaFoldDB" id="A0A2Z2KDS4"/>
<dbReference type="InterPro" id="IPR036582">
    <property type="entry name" value="Mao_N_sf"/>
</dbReference>
<dbReference type="Proteomes" id="UP000249890">
    <property type="component" value="Chromosome"/>
</dbReference>
<dbReference type="OrthoDB" id="2649379at2"/>
<dbReference type="InterPro" id="IPR012854">
    <property type="entry name" value="Cu_amine_oxidase-like_N"/>
</dbReference>
<dbReference type="EMBL" id="CP021780">
    <property type="protein sequence ID" value="ASA24886.1"/>
    <property type="molecule type" value="Genomic_DNA"/>
</dbReference>
<evidence type="ECO:0000256" key="1">
    <source>
        <dbReference type="SAM" id="SignalP"/>
    </source>
</evidence>
<keyword evidence="1" id="KW-0732">Signal</keyword>
<name>A0A2Z2KDS4_9BACL</name>
<sequence length="271" mass="30188">MKRMLMILGLTLTLCLSVPVADMAAAKTATVNSPVLLQINQYYVTYTAPRSPYLDQNNRLMVPLRSLSDLLAAEVTYDAVNKSAVISRKNLFNQKENRYSLKMTIGVKDIELNGVASEMDTIPVLIQGSMYIPLSVVAKALHLDTQWDSNQRITRISEDPAYLPSGIVSDEEHVLGQHSDPSVRPIQSIIQTIANKDGVPLIKMQLTSQNTGKSTFGDNHYLRFYVQDSNFSHFDLYNQAQTKPGATFSVETTNTILAKSLRYILVEPCVD</sequence>
<evidence type="ECO:0000313" key="3">
    <source>
        <dbReference type="EMBL" id="ASA24886.1"/>
    </source>
</evidence>
<dbReference type="Gene3D" id="3.30.457.10">
    <property type="entry name" value="Copper amine oxidase-like, N-terminal domain"/>
    <property type="match status" value="1"/>
</dbReference>
<organism evidence="3 4">
    <name type="scientific">Paenibacillus donghaensis</name>
    <dbReference type="NCBI Taxonomy" id="414771"/>
    <lineage>
        <taxon>Bacteria</taxon>
        <taxon>Bacillati</taxon>
        <taxon>Bacillota</taxon>
        <taxon>Bacilli</taxon>
        <taxon>Bacillales</taxon>
        <taxon>Paenibacillaceae</taxon>
        <taxon>Paenibacillus</taxon>
    </lineage>
</organism>
<reference evidence="3 4" key="1">
    <citation type="submission" date="2017-06" db="EMBL/GenBank/DDBJ databases">
        <title>Complete genome sequence of Paenibacillus donghaensis KCTC 13049T isolated from East Sea sediment, South Korea.</title>
        <authorList>
            <person name="Jung B.K."/>
            <person name="Hong S.-J."/>
            <person name="Shin J.-H."/>
        </authorList>
    </citation>
    <scope>NUCLEOTIDE SEQUENCE [LARGE SCALE GENOMIC DNA]</scope>
    <source>
        <strain evidence="3 4">KCTC 13049</strain>
    </source>
</reference>
<dbReference type="RefSeq" id="WP_087918855.1">
    <property type="nucleotide sequence ID" value="NZ_CP021780.1"/>
</dbReference>
<accession>A0A2Z2KDS4</accession>
<feature type="signal peptide" evidence="1">
    <location>
        <begin position="1"/>
        <end position="24"/>
    </location>
</feature>
<dbReference type="SUPFAM" id="SSF55383">
    <property type="entry name" value="Copper amine oxidase, domain N"/>
    <property type="match status" value="1"/>
</dbReference>
<feature type="chain" id="PRO_5038644071" description="Copper amine oxidase-like N-terminal domain-containing protein" evidence="1">
    <location>
        <begin position="25"/>
        <end position="271"/>
    </location>
</feature>
<dbReference type="KEGG" id="pdh:B9T62_31510"/>
<feature type="domain" description="Copper amine oxidase-like N-terminal" evidence="2">
    <location>
        <begin position="47"/>
        <end position="154"/>
    </location>
</feature>
<keyword evidence="4" id="KW-1185">Reference proteome</keyword>
<dbReference type="Pfam" id="PF07833">
    <property type="entry name" value="Cu_amine_oxidN1"/>
    <property type="match status" value="1"/>
</dbReference>